<evidence type="ECO:0000256" key="9">
    <source>
        <dbReference type="ARBA" id="ARBA00022884"/>
    </source>
</evidence>
<organism evidence="15 16">
    <name type="scientific">Sporormia fimetaria CBS 119925</name>
    <dbReference type="NCBI Taxonomy" id="1340428"/>
    <lineage>
        <taxon>Eukaryota</taxon>
        <taxon>Fungi</taxon>
        <taxon>Dikarya</taxon>
        <taxon>Ascomycota</taxon>
        <taxon>Pezizomycotina</taxon>
        <taxon>Dothideomycetes</taxon>
        <taxon>Pleosporomycetidae</taxon>
        <taxon>Pleosporales</taxon>
        <taxon>Sporormiaceae</taxon>
        <taxon>Sporormia</taxon>
    </lineage>
</organism>
<evidence type="ECO:0000256" key="11">
    <source>
        <dbReference type="ARBA" id="ARBA00023187"/>
    </source>
</evidence>
<keyword evidence="6" id="KW-0507">mRNA processing</keyword>
<feature type="compositionally biased region" description="Low complexity" evidence="13">
    <location>
        <begin position="247"/>
        <end position="267"/>
    </location>
</feature>
<feature type="region of interest" description="Disordered" evidence="13">
    <location>
        <begin position="633"/>
        <end position="658"/>
    </location>
</feature>
<keyword evidence="7" id="KW-0509">mRNA transport</keyword>
<reference evidence="15" key="1">
    <citation type="journal article" date="2020" name="Stud. Mycol.">
        <title>101 Dothideomycetes genomes: a test case for predicting lifestyles and emergence of pathogens.</title>
        <authorList>
            <person name="Haridas S."/>
            <person name="Albert R."/>
            <person name="Binder M."/>
            <person name="Bloem J."/>
            <person name="Labutti K."/>
            <person name="Salamov A."/>
            <person name="Andreopoulos B."/>
            <person name="Baker S."/>
            <person name="Barry K."/>
            <person name="Bills G."/>
            <person name="Bluhm B."/>
            <person name="Cannon C."/>
            <person name="Castanera R."/>
            <person name="Culley D."/>
            <person name="Daum C."/>
            <person name="Ezra D."/>
            <person name="Gonzalez J."/>
            <person name="Henrissat B."/>
            <person name="Kuo A."/>
            <person name="Liang C."/>
            <person name="Lipzen A."/>
            <person name="Lutzoni F."/>
            <person name="Magnuson J."/>
            <person name="Mondo S."/>
            <person name="Nolan M."/>
            <person name="Ohm R."/>
            <person name="Pangilinan J."/>
            <person name="Park H.-J."/>
            <person name="Ramirez L."/>
            <person name="Alfaro M."/>
            <person name="Sun H."/>
            <person name="Tritt A."/>
            <person name="Yoshinaga Y."/>
            <person name="Zwiers L.-H."/>
            <person name="Turgeon B."/>
            <person name="Goodwin S."/>
            <person name="Spatafora J."/>
            <person name="Crous P."/>
            <person name="Grigoriev I."/>
        </authorList>
    </citation>
    <scope>NUCLEOTIDE SEQUENCE</scope>
    <source>
        <strain evidence="15">CBS 119925</strain>
    </source>
</reference>
<dbReference type="InterPro" id="IPR018545">
    <property type="entry name" value="Btz_dom"/>
</dbReference>
<evidence type="ECO:0000256" key="5">
    <source>
        <dbReference type="ARBA" id="ARBA00022490"/>
    </source>
</evidence>
<dbReference type="Pfam" id="PF09405">
    <property type="entry name" value="Btz"/>
    <property type="match status" value="1"/>
</dbReference>
<keyword evidence="8" id="KW-0810">Translation regulation</keyword>
<proteinExistence type="inferred from homology"/>
<evidence type="ECO:0000259" key="14">
    <source>
        <dbReference type="SMART" id="SM01044"/>
    </source>
</evidence>
<feature type="region of interest" description="Disordered" evidence="13">
    <location>
        <begin position="121"/>
        <end position="292"/>
    </location>
</feature>
<dbReference type="EMBL" id="MU006587">
    <property type="protein sequence ID" value="KAF2744707.1"/>
    <property type="molecule type" value="Genomic_DNA"/>
</dbReference>
<keyword evidence="16" id="KW-1185">Reference proteome</keyword>
<keyword evidence="4" id="KW-0813">Transport</keyword>
<evidence type="ECO:0000256" key="12">
    <source>
        <dbReference type="ARBA" id="ARBA00023242"/>
    </source>
</evidence>
<accession>A0A6A6V666</accession>
<sequence length="731" mass="78968">MAAPRKRTGLVRRRRRDDESDDMSVATDVADDSQSDVSVPSDIDEDADADNSDLSETDSPSSPEQRKRKSKGATSPPTAKPRADVAVRQEPSPPIARSDAAFPVSEVTKLMRNGLSMSDAAAGQEEVDFETGDAVVESAPAAGKPETLAEKRRREHEEYKKKRDADPTFIPNRGNFFMHDQRSPGGANGLRQFGPRGGRGGRGGFVGRPSSPANPPAATDSQWRHDLHETLSEPAPRVPPQGPARTSGPADPSSGAASQAQQFQPSGTAIQGPHSYHAQHQTPPSQPRNFSTTVHTHNANVRVFIPGMKAPIHFTAVPIKQHTRLPNHRPPLRRDKPVRVSLPPAPPRYIFPTQERSFIFIPRALRPNQQGFGRGRGRGFGSFGGGFSSRRTSVYGGSVYSPSIAMSRRSSIVRDMGRDGMVSPAGSVMSRSGIVDPTRPVVRLPPGPRVPNMPPNMSPQVGAPTAHQSYPLPQPPTFRENWQGQIPMHHPLPQKTVSVAGIESPASMTFNVPKHEHQPFHQQIPAHMNGTSAAMEQQAPVQQHMRQLSYSSQPPNGTPLSNIPERAIHAPAFQPYQAQAYPPAYPMAPGYYYPPNGAQPYAPVSGMMPMYVPNAPQAGYMMPVAVLPGPPAPVAPAPGPSAQPGQPDQAGQPVQPGQPNLVAYEANGVTYYVDQAQLYPPAQMEGYGQPSYAVPGMGGMMTPSPEGAGYYYPQQMPQPMQPNAPMYYPQQ</sequence>
<dbReference type="OrthoDB" id="5413466at2759"/>
<feature type="compositionally biased region" description="Basic residues" evidence="13">
    <location>
        <begin position="1"/>
        <end position="15"/>
    </location>
</feature>
<evidence type="ECO:0000313" key="15">
    <source>
        <dbReference type="EMBL" id="KAF2744707.1"/>
    </source>
</evidence>
<feature type="compositionally biased region" description="Low complexity" evidence="13">
    <location>
        <begin position="642"/>
        <end position="658"/>
    </location>
</feature>
<feature type="region of interest" description="Disordered" evidence="13">
    <location>
        <begin position="1"/>
        <end position="102"/>
    </location>
</feature>
<feature type="compositionally biased region" description="Basic and acidic residues" evidence="13">
    <location>
        <begin position="222"/>
        <end position="231"/>
    </location>
</feature>
<evidence type="ECO:0000256" key="10">
    <source>
        <dbReference type="ARBA" id="ARBA00023161"/>
    </source>
</evidence>
<keyword evidence="5" id="KW-0963">Cytoplasm</keyword>
<dbReference type="GO" id="GO:0035145">
    <property type="term" value="C:exon-exon junction complex"/>
    <property type="evidence" value="ECO:0007669"/>
    <property type="project" value="InterPro"/>
</dbReference>
<feature type="domain" description="Btz" evidence="14">
    <location>
        <begin position="124"/>
        <end position="254"/>
    </location>
</feature>
<comment type="similarity">
    <text evidence="3">Belongs to the CASC3 family.</text>
</comment>
<keyword evidence="12" id="KW-0539">Nucleus</keyword>
<dbReference type="GO" id="GO:0006397">
    <property type="term" value="P:mRNA processing"/>
    <property type="evidence" value="ECO:0007669"/>
    <property type="project" value="UniProtKB-KW"/>
</dbReference>
<evidence type="ECO:0000256" key="13">
    <source>
        <dbReference type="SAM" id="MobiDB-lite"/>
    </source>
</evidence>
<dbReference type="GO" id="GO:0006417">
    <property type="term" value="P:regulation of translation"/>
    <property type="evidence" value="ECO:0007669"/>
    <property type="project" value="UniProtKB-KW"/>
</dbReference>
<dbReference type="Proteomes" id="UP000799440">
    <property type="component" value="Unassembled WGS sequence"/>
</dbReference>
<evidence type="ECO:0000256" key="3">
    <source>
        <dbReference type="ARBA" id="ARBA00009548"/>
    </source>
</evidence>
<keyword evidence="9" id="KW-0694">RNA-binding</keyword>
<evidence type="ECO:0000256" key="8">
    <source>
        <dbReference type="ARBA" id="ARBA00022845"/>
    </source>
</evidence>
<protein>
    <recommendedName>
        <fullName evidence="14">Btz domain-containing protein</fullName>
    </recommendedName>
</protein>
<dbReference type="AlphaFoldDB" id="A0A6A6V666"/>
<dbReference type="SMART" id="SM01044">
    <property type="entry name" value="Btz"/>
    <property type="match status" value="1"/>
</dbReference>
<evidence type="ECO:0000256" key="6">
    <source>
        <dbReference type="ARBA" id="ARBA00022664"/>
    </source>
</evidence>
<evidence type="ECO:0000256" key="7">
    <source>
        <dbReference type="ARBA" id="ARBA00022816"/>
    </source>
</evidence>
<evidence type="ECO:0000256" key="2">
    <source>
        <dbReference type="ARBA" id="ARBA00004496"/>
    </source>
</evidence>
<name>A0A6A6V666_9PLEO</name>
<comment type="subcellular location">
    <subcellularLocation>
        <location evidence="2">Cytoplasm</location>
    </subcellularLocation>
    <subcellularLocation>
        <location evidence="1">Nucleus</location>
    </subcellularLocation>
</comment>
<feature type="compositionally biased region" description="Gly residues" evidence="13">
    <location>
        <begin position="195"/>
        <end position="206"/>
    </location>
</feature>
<dbReference type="GO" id="GO:0008380">
    <property type="term" value="P:RNA splicing"/>
    <property type="evidence" value="ECO:0007669"/>
    <property type="project" value="UniProtKB-KW"/>
</dbReference>
<dbReference type="GO" id="GO:0005737">
    <property type="term" value="C:cytoplasm"/>
    <property type="evidence" value="ECO:0007669"/>
    <property type="project" value="UniProtKB-SubCell"/>
</dbReference>
<dbReference type="GO" id="GO:0051028">
    <property type="term" value="P:mRNA transport"/>
    <property type="evidence" value="ECO:0007669"/>
    <property type="project" value="UniProtKB-KW"/>
</dbReference>
<evidence type="ECO:0000256" key="1">
    <source>
        <dbReference type="ARBA" id="ARBA00004123"/>
    </source>
</evidence>
<keyword evidence="10" id="KW-0866">Nonsense-mediated mRNA decay</keyword>
<evidence type="ECO:0000256" key="4">
    <source>
        <dbReference type="ARBA" id="ARBA00022448"/>
    </source>
</evidence>
<dbReference type="GO" id="GO:0003729">
    <property type="term" value="F:mRNA binding"/>
    <property type="evidence" value="ECO:0007669"/>
    <property type="project" value="InterPro"/>
</dbReference>
<dbReference type="GO" id="GO:0000184">
    <property type="term" value="P:nuclear-transcribed mRNA catabolic process, nonsense-mediated decay"/>
    <property type="evidence" value="ECO:0007669"/>
    <property type="project" value="UniProtKB-KW"/>
</dbReference>
<feature type="compositionally biased region" description="Basic and acidic residues" evidence="13">
    <location>
        <begin position="147"/>
        <end position="166"/>
    </location>
</feature>
<keyword evidence="11" id="KW-0508">mRNA splicing</keyword>
<gene>
    <name evidence="15" type="ORF">M011DRAFT_164645</name>
</gene>
<evidence type="ECO:0000313" key="16">
    <source>
        <dbReference type="Proteomes" id="UP000799440"/>
    </source>
</evidence>
<feature type="region of interest" description="Disordered" evidence="13">
    <location>
        <begin position="324"/>
        <end position="347"/>
    </location>
</feature>
<feature type="compositionally biased region" description="Acidic residues" evidence="13">
    <location>
        <begin position="42"/>
        <end position="56"/>
    </location>
</feature>
<feature type="compositionally biased region" description="Polar residues" evidence="13">
    <location>
        <begin position="278"/>
        <end position="292"/>
    </location>
</feature>